<dbReference type="PANTHER" id="PTHR31250:SF10">
    <property type="entry name" value="IQ DOMAIN-CONTAINING PROTEIN IQM3"/>
    <property type="match status" value="1"/>
</dbReference>
<evidence type="ECO:0000256" key="2">
    <source>
        <dbReference type="ARBA" id="ARBA00004496"/>
    </source>
</evidence>
<dbReference type="EMBL" id="CAJGYO010000015">
    <property type="protein sequence ID" value="CAD6270582.1"/>
    <property type="molecule type" value="Genomic_DNA"/>
</dbReference>
<reference evidence="5" key="1">
    <citation type="submission" date="2020-10" db="EMBL/GenBank/DDBJ databases">
        <authorList>
            <person name="Han B."/>
            <person name="Lu T."/>
            <person name="Zhao Q."/>
            <person name="Huang X."/>
            <person name="Zhao Y."/>
        </authorList>
    </citation>
    <scope>NUCLEOTIDE SEQUENCE</scope>
</reference>
<dbReference type="OrthoDB" id="7344096at2759"/>
<dbReference type="GO" id="GO:0005634">
    <property type="term" value="C:nucleus"/>
    <property type="evidence" value="ECO:0007669"/>
    <property type="project" value="UniProtKB-SubCell"/>
</dbReference>
<dbReference type="AlphaFoldDB" id="A0A811RLA7"/>
<name>A0A811RLA7_9POAL</name>
<dbReference type="Pfam" id="PF00612">
    <property type="entry name" value="IQ"/>
    <property type="match status" value="1"/>
</dbReference>
<evidence type="ECO:0000256" key="1">
    <source>
        <dbReference type="ARBA" id="ARBA00004123"/>
    </source>
</evidence>
<accession>A0A811RLA7</accession>
<evidence type="ECO:0000313" key="6">
    <source>
        <dbReference type="Proteomes" id="UP000604825"/>
    </source>
</evidence>
<keyword evidence="3" id="KW-0963">Cytoplasm</keyword>
<comment type="subcellular location">
    <subcellularLocation>
        <location evidence="2">Cytoplasm</location>
    </subcellularLocation>
    <subcellularLocation>
        <location evidence="1">Nucleus</location>
    </subcellularLocation>
</comment>
<evidence type="ECO:0000256" key="4">
    <source>
        <dbReference type="ARBA" id="ARBA00023242"/>
    </source>
</evidence>
<gene>
    <name evidence="5" type="ORF">NCGR_LOCUS53874</name>
</gene>
<dbReference type="PANTHER" id="PTHR31250">
    <property type="entry name" value="IQ DOMAIN-CONTAINING PROTEIN IQM3"/>
    <property type="match status" value="1"/>
</dbReference>
<organism evidence="5 6">
    <name type="scientific">Miscanthus lutarioriparius</name>
    <dbReference type="NCBI Taxonomy" id="422564"/>
    <lineage>
        <taxon>Eukaryota</taxon>
        <taxon>Viridiplantae</taxon>
        <taxon>Streptophyta</taxon>
        <taxon>Embryophyta</taxon>
        <taxon>Tracheophyta</taxon>
        <taxon>Spermatophyta</taxon>
        <taxon>Magnoliopsida</taxon>
        <taxon>Liliopsida</taxon>
        <taxon>Poales</taxon>
        <taxon>Poaceae</taxon>
        <taxon>PACMAD clade</taxon>
        <taxon>Panicoideae</taxon>
        <taxon>Andropogonodae</taxon>
        <taxon>Andropogoneae</taxon>
        <taxon>Saccharinae</taxon>
        <taxon>Miscanthus</taxon>
    </lineage>
</organism>
<comment type="caution">
    <text evidence="5">The sequence shown here is derived from an EMBL/GenBank/DDBJ whole genome shotgun (WGS) entry which is preliminary data.</text>
</comment>
<dbReference type="Proteomes" id="UP000604825">
    <property type="component" value="Unassembled WGS sequence"/>
</dbReference>
<dbReference type="InterPro" id="IPR000048">
    <property type="entry name" value="IQ_motif_EF-hand-BS"/>
</dbReference>
<dbReference type="PROSITE" id="PS50096">
    <property type="entry name" value="IQ"/>
    <property type="match status" value="1"/>
</dbReference>
<dbReference type="InterPro" id="IPR044159">
    <property type="entry name" value="IQM"/>
</dbReference>
<keyword evidence="4" id="KW-0539">Nucleus</keyword>
<protein>
    <submittedName>
        <fullName evidence="5">Uncharacterized protein</fullName>
    </submittedName>
</protein>
<evidence type="ECO:0000313" key="5">
    <source>
        <dbReference type="EMBL" id="CAD6270582.1"/>
    </source>
</evidence>
<evidence type="ECO:0000256" key="3">
    <source>
        <dbReference type="ARBA" id="ARBA00022490"/>
    </source>
</evidence>
<proteinExistence type="predicted"/>
<keyword evidence="6" id="KW-1185">Reference proteome</keyword>
<dbReference type="CDD" id="cd23767">
    <property type="entry name" value="IQCD"/>
    <property type="match status" value="1"/>
</dbReference>
<dbReference type="GO" id="GO:0005737">
    <property type="term" value="C:cytoplasm"/>
    <property type="evidence" value="ECO:0007669"/>
    <property type="project" value="UniProtKB-SubCell"/>
</dbReference>
<sequence length="289" mass="32018">METDRLESVEGTGAGGENGAATKLQKVYRSYRTRRKLADSAVVVEELWCMKKNLLFSMLTSAFCHQEREHYEYIINEGKIIHKQSGEPLDTSRGPKGTKWIFVMSTAKRLYAGKSIWAYSGHYKPTAENLGNFMNFLEENGVDLKDVEVRSSTKEDYNEDPVPNDSQNFTSAIIQPNFPQVVLPLNTTEGDEGENAPAEEAKPTYQRTLSGGNWQSVQHLGDPSILAVVKSWGLLCPGRSLEKFQAWLEKPQGTVVSPEQILDVDGGWVLVCGVRFLEPGGPTTGVDAS</sequence>